<dbReference type="OrthoDB" id="3761621at2"/>
<dbReference type="Gene3D" id="3.30.110.190">
    <property type="match status" value="1"/>
</dbReference>
<dbReference type="Proteomes" id="UP000271573">
    <property type="component" value="Chromosome"/>
</dbReference>
<dbReference type="RefSeq" id="WP_125568329.1">
    <property type="nucleotide sequence ID" value="NZ_AP019307.1"/>
</dbReference>
<evidence type="ECO:0000313" key="2">
    <source>
        <dbReference type="Proteomes" id="UP000271573"/>
    </source>
</evidence>
<dbReference type="Pfam" id="PF14337">
    <property type="entry name" value="Abi_alpha"/>
    <property type="match status" value="1"/>
</dbReference>
<evidence type="ECO:0000313" key="1">
    <source>
        <dbReference type="EMBL" id="BBH17283.1"/>
    </source>
</evidence>
<name>A0A3G9IXZ4_9ACTN</name>
<organism evidence="1 2">
    <name type="scientific">Nocardioides baekrokdamisoli</name>
    <dbReference type="NCBI Taxonomy" id="1804624"/>
    <lineage>
        <taxon>Bacteria</taxon>
        <taxon>Bacillati</taxon>
        <taxon>Actinomycetota</taxon>
        <taxon>Actinomycetes</taxon>
        <taxon>Propionibacteriales</taxon>
        <taxon>Nocardioidaceae</taxon>
        <taxon>Nocardioides</taxon>
    </lineage>
</organism>
<keyword evidence="2" id="KW-1185">Reference proteome</keyword>
<dbReference type="EMBL" id="AP019307">
    <property type="protein sequence ID" value="BBH17283.1"/>
    <property type="molecule type" value="Genomic_DNA"/>
</dbReference>
<evidence type="ECO:0008006" key="3">
    <source>
        <dbReference type="Google" id="ProtNLM"/>
    </source>
</evidence>
<dbReference type="AlphaFoldDB" id="A0A3G9IXZ4"/>
<dbReference type="KEGG" id="nbe:Back2_15700"/>
<gene>
    <name evidence="1" type="ORF">Back2_15700</name>
</gene>
<reference evidence="1 2" key="1">
    <citation type="submission" date="2018-11" db="EMBL/GenBank/DDBJ databases">
        <title>Complete genome sequence of Nocardioides baekrokdamisoli strain KCTC 39748.</title>
        <authorList>
            <person name="Kang S.W."/>
            <person name="Lee K.C."/>
            <person name="Kim K.K."/>
            <person name="Kim J.S."/>
            <person name="Kim D.S."/>
            <person name="Ko S.H."/>
            <person name="Yang S.H."/>
            <person name="Shin Y.K."/>
            <person name="Lee J.S."/>
        </authorList>
    </citation>
    <scope>NUCLEOTIDE SEQUENCE [LARGE SCALE GENOMIC DNA]</scope>
    <source>
        <strain evidence="1 2">KCTC 39748</strain>
    </source>
</reference>
<dbReference type="InterPro" id="IPR025506">
    <property type="entry name" value="Abi_alpha"/>
</dbReference>
<proteinExistence type="predicted"/>
<accession>A0A3G9IXZ4</accession>
<protein>
    <recommendedName>
        <fullName evidence="3">DUF4393 domain-containing protein</fullName>
    </recommendedName>
</protein>
<sequence>MAGARKKETPQTNGGLVLTSGLGLARIGATTLVRTAGWGVTQYSKGARRIAQAAVDPIAAAELADDVAKVTGQVADFARAVTANTPLAGAAEFGAILLDRAKGIAEQLGTGEPVEQSDSDRLRRAGEDLLRRSRDVWHEEERHPAFEGILKSIAPDEARMLVLLLKEGPQPTVDVIVSNSKRVLASGLSMIGGRASLRSPDSIPTYLINLTRLGLVWESDDPVKDLLRYQVVEAQPDVLEAARSVRRSKVLRKSLHLTPFGVDFAVACFADFEGLVDRPQHAVPADPDPLRRVGD</sequence>